<dbReference type="EMBL" id="BARV01024556">
    <property type="protein sequence ID" value="GAI34537.1"/>
    <property type="molecule type" value="Genomic_DNA"/>
</dbReference>
<evidence type="ECO:0000313" key="1">
    <source>
        <dbReference type="EMBL" id="GAI34537.1"/>
    </source>
</evidence>
<comment type="caution">
    <text evidence="1">The sequence shown here is derived from an EMBL/GenBank/DDBJ whole genome shotgun (WGS) entry which is preliminary data.</text>
</comment>
<dbReference type="AlphaFoldDB" id="X1MSA9"/>
<accession>X1MSA9</accession>
<protein>
    <submittedName>
        <fullName evidence="1">Uncharacterized protein</fullName>
    </submittedName>
</protein>
<sequence length="66" mass="7223">MAQLPSENIDQVWSSVMSDLSAVRTLVPINKTQLNALLTLIDEQLETAETSIIQALPASDGKTWLI</sequence>
<feature type="non-terminal residue" evidence="1">
    <location>
        <position position="66"/>
    </location>
</feature>
<proteinExistence type="predicted"/>
<gene>
    <name evidence="1" type="ORF">S06H3_40058</name>
</gene>
<reference evidence="1" key="1">
    <citation type="journal article" date="2014" name="Front. Microbiol.">
        <title>High frequency of phylogenetically diverse reductive dehalogenase-homologous genes in deep subseafloor sedimentary metagenomes.</title>
        <authorList>
            <person name="Kawai M."/>
            <person name="Futagami T."/>
            <person name="Toyoda A."/>
            <person name="Takaki Y."/>
            <person name="Nishi S."/>
            <person name="Hori S."/>
            <person name="Arai W."/>
            <person name="Tsubouchi T."/>
            <person name="Morono Y."/>
            <person name="Uchiyama I."/>
            <person name="Ito T."/>
            <person name="Fujiyama A."/>
            <person name="Inagaki F."/>
            <person name="Takami H."/>
        </authorList>
    </citation>
    <scope>NUCLEOTIDE SEQUENCE</scope>
    <source>
        <strain evidence="1">Expedition CK06-06</strain>
    </source>
</reference>
<name>X1MSA9_9ZZZZ</name>
<organism evidence="1">
    <name type="scientific">marine sediment metagenome</name>
    <dbReference type="NCBI Taxonomy" id="412755"/>
    <lineage>
        <taxon>unclassified sequences</taxon>
        <taxon>metagenomes</taxon>
        <taxon>ecological metagenomes</taxon>
    </lineage>
</organism>